<dbReference type="RefSeq" id="WP_060215408.1">
    <property type="nucleotide sequence ID" value="NZ_LPDM01000051.1"/>
</dbReference>
<dbReference type="EMBL" id="MEAU01000018">
    <property type="protein sequence ID" value="OJA47134.1"/>
    <property type="molecule type" value="Genomic_DNA"/>
</dbReference>
<accession>A0ABD6Q405</accession>
<organism evidence="1 2">
    <name type="scientific">Burkholderia ubonensis</name>
    <dbReference type="NCBI Taxonomy" id="101571"/>
    <lineage>
        <taxon>Bacteria</taxon>
        <taxon>Pseudomonadati</taxon>
        <taxon>Pseudomonadota</taxon>
        <taxon>Betaproteobacteria</taxon>
        <taxon>Burkholderiales</taxon>
        <taxon>Burkholderiaceae</taxon>
        <taxon>Burkholderia</taxon>
        <taxon>Burkholderia cepacia complex</taxon>
    </lineage>
</organism>
<sequence length="60" mass="6539">MHINIDPFYSDLVKDLPNAMKGIDEALMSFVPQFRTALLAGRGISQSASASQKQESSGIR</sequence>
<evidence type="ECO:0008006" key="3">
    <source>
        <dbReference type="Google" id="ProtNLM"/>
    </source>
</evidence>
<dbReference type="AlphaFoldDB" id="A0ABD6Q405"/>
<evidence type="ECO:0000313" key="1">
    <source>
        <dbReference type="EMBL" id="OJA47134.1"/>
    </source>
</evidence>
<evidence type="ECO:0000313" key="2">
    <source>
        <dbReference type="Proteomes" id="UP000183667"/>
    </source>
</evidence>
<reference evidence="2" key="1">
    <citation type="submission" date="2016-08" db="EMBL/GenBank/DDBJ databases">
        <title>Population biology and virulence potential of Burkholderia ubonensis.</title>
        <authorList>
            <person name="Price E.P."/>
            <person name="Currie B.J."/>
            <person name="Wagner D.M."/>
        </authorList>
    </citation>
    <scope>NUCLEOTIDE SEQUENCE [LARGE SCALE GENOMIC DNA]</scope>
    <source>
        <strain evidence="2">MSMB0103</strain>
    </source>
</reference>
<proteinExistence type="predicted"/>
<name>A0ABD6Q405_9BURK</name>
<gene>
    <name evidence="1" type="ORF">BGV66_13635</name>
</gene>
<dbReference type="Proteomes" id="UP000183667">
    <property type="component" value="Unassembled WGS sequence"/>
</dbReference>
<protein>
    <recommendedName>
        <fullName evidence="3">Bacteriophage protein</fullName>
    </recommendedName>
</protein>
<comment type="caution">
    <text evidence="1">The sequence shown here is derived from an EMBL/GenBank/DDBJ whole genome shotgun (WGS) entry which is preliminary data.</text>
</comment>